<dbReference type="Gramene" id="KZN02826">
    <property type="protein sequence ID" value="KZN02826"/>
    <property type="gene ID" value="DCAR_011582"/>
</dbReference>
<evidence type="ECO:0000313" key="4">
    <source>
        <dbReference type="EMBL" id="WOG93806.1"/>
    </source>
</evidence>
<dbReference type="OMA" id="TASTHMI"/>
<protein>
    <submittedName>
        <fullName evidence="4">Uncharacterized protein</fullName>
    </submittedName>
</protein>
<dbReference type="GO" id="GO:0009507">
    <property type="term" value="C:chloroplast"/>
    <property type="evidence" value="ECO:0007669"/>
    <property type="project" value="EnsemblPlants"/>
</dbReference>
<evidence type="ECO:0000256" key="2">
    <source>
        <dbReference type="ARBA" id="ARBA00023043"/>
    </source>
</evidence>
<dbReference type="AlphaFoldDB" id="A0A166BSV7"/>
<dbReference type="PANTHER" id="PTHR24203">
    <property type="entry name" value="ANKYRIN REPEAT FAMILY PROTEIN"/>
    <property type="match status" value="1"/>
</dbReference>
<reference evidence="4" key="2">
    <citation type="submission" date="2022-03" db="EMBL/GenBank/DDBJ databases">
        <title>Draft title - Genomic analysis of global carrot germplasm unveils the trajectory of domestication and the origin of high carotenoid orange carrot.</title>
        <authorList>
            <person name="Iorizzo M."/>
            <person name="Ellison S."/>
            <person name="Senalik D."/>
            <person name="Macko-Podgorni A."/>
            <person name="Grzebelus D."/>
            <person name="Bostan H."/>
            <person name="Rolling W."/>
            <person name="Curaba J."/>
            <person name="Simon P."/>
        </authorList>
    </citation>
    <scope>NUCLEOTIDE SEQUENCE</scope>
    <source>
        <tissue evidence="4">Leaf</tissue>
    </source>
</reference>
<name>A0A166BSV7_DAUCS</name>
<keyword evidence="1" id="KW-0677">Repeat</keyword>
<dbReference type="PROSITE" id="PS50297">
    <property type="entry name" value="ANK_REP_REGION"/>
    <property type="match status" value="2"/>
</dbReference>
<dbReference type="Gene3D" id="1.25.40.20">
    <property type="entry name" value="Ankyrin repeat-containing domain"/>
    <property type="match status" value="2"/>
</dbReference>
<evidence type="ECO:0000256" key="3">
    <source>
        <dbReference type="SAM" id="MobiDB-lite"/>
    </source>
</evidence>
<dbReference type="PROSITE" id="PS50088">
    <property type="entry name" value="ANK_REPEAT"/>
    <property type="match status" value="3"/>
</dbReference>
<organism evidence="4 5">
    <name type="scientific">Daucus carota subsp. sativus</name>
    <name type="common">Carrot</name>
    <dbReference type="NCBI Taxonomy" id="79200"/>
    <lineage>
        <taxon>Eukaryota</taxon>
        <taxon>Viridiplantae</taxon>
        <taxon>Streptophyta</taxon>
        <taxon>Embryophyta</taxon>
        <taxon>Tracheophyta</taxon>
        <taxon>Spermatophyta</taxon>
        <taxon>Magnoliopsida</taxon>
        <taxon>eudicotyledons</taxon>
        <taxon>Gunneridae</taxon>
        <taxon>Pentapetalae</taxon>
        <taxon>asterids</taxon>
        <taxon>campanulids</taxon>
        <taxon>Apiales</taxon>
        <taxon>Apiaceae</taxon>
        <taxon>Apioideae</taxon>
        <taxon>Scandiceae</taxon>
        <taxon>Daucinae</taxon>
        <taxon>Daucus</taxon>
        <taxon>Daucus sect. Daucus</taxon>
    </lineage>
</organism>
<dbReference type="InterPro" id="IPR002110">
    <property type="entry name" value="Ankyrin_rpt"/>
</dbReference>
<feature type="compositionally biased region" description="Basic and acidic residues" evidence="3">
    <location>
        <begin position="188"/>
        <end position="207"/>
    </location>
</feature>
<accession>A0A166BSV7</accession>
<sequence>MWSSCCCSSLQTPPLLLQPLNPRASTTFHTCFLPTNLPLPFPIRSPIYSLSPSLDQFQYNHQDEYPDEPEHVIGDCLVFEEGIFEDPALQNPSTFIDKPPTKISTKPQIQPQNLIPDDWKQAQEAYNITKQERRKIAQQLQFGRKLEKRKELLKPIKTSEELENEYVVYKNAKLAQLRPVVLDNPTFPDDRNVGDTSDHEVDDEKFSTEREDRLVVTAGGRAKPRNPRMAVYRGSLDDVSEFLNSRDYIPDSPKSLEGPRKLFTREEKVLLNRRVPDLASATSGKWQPLHTLAASGEFYLLTELLKHSIDINIPDKTGFTAIHRAILGKKQAIFNILLRESANPFVRDEEGATLMHYAVRTASSQMIKILLLYNVDINLQDNYGWTPLHLAVQSRRTDIVRLLLIKGADKTLKNREGLTPLELCLYSGQEARTYELIKLIKLLPRRRSYLIKSLTHQCDGLSTLFKTDSQTLNTSIS</sequence>
<keyword evidence="5" id="KW-1185">Reference proteome</keyword>
<dbReference type="InterPro" id="IPR036770">
    <property type="entry name" value="Ankyrin_rpt-contain_sf"/>
</dbReference>
<dbReference type="OrthoDB" id="1577640at2759"/>
<dbReference type="Proteomes" id="UP000077755">
    <property type="component" value="Chromosome 3"/>
</dbReference>
<dbReference type="SMART" id="SM00248">
    <property type="entry name" value="ANK"/>
    <property type="match status" value="5"/>
</dbReference>
<evidence type="ECO:0000313" key="5">
    <source>
        <dbReference type="Proteomes" id="UP000077755"/>
    </source>
</evidence>
<reference evidence="4" key="1">
    <citation type="journal article" date="2016" name="Nat. Genet.">
        <title>A high-quality carrot genome assembly provides new insights into carotenoid accumulation and asterid genome evolution.</title>
        <authorList>
            <person name="Iorizzo M."/>
            <person name="Ellison S."/>
            <person name="Senalik D."/>
            <person name="Zeng P."/>
            <person name="Satapoomin P."/>
            <person name="Huang J."/>
            <person name="Bowman M."/>
            <person name="Iovene M."/>
            <person name="Sanseverino W."/>
            <person name="Cavagnaro P."/>
            <person name="Yildiz M."/>
            <person name="Macko-Podgorni A."/>
            <person name="Moranska E."/>
            <person name="Grzebelus E."/>
            <person name="Grzebelus D."/>
            <person name="Ashrafi H."/>
            <person name="Zheng Z."/>
            <person name="Cheng S."/>
            <person name="Spooner D."/>
            <person name="Van Deynze A."/>
            <person name="Simon P."/>
        </authorList>
    </citation>
    <scope>NUCLEOTIDE SEQUENCE</scope>
    <source>
        <tissue evidence="4">Leaf</tissue>
    </source>
</reference>
<dbReference type="Pfam" id="PF12796">
    <property type="entry name" value="Ank_2"/>
    <property type="match status" value="1"/>
</dbReference>
<dbReference type="EMBL" id="CP093345">
    <property type="protein sequence ID" value="WOG93806.1"/>
    <property type="molecule type" value="Genomic_DNA"/>
</dbReference>
<feature type="region of interest" description="Disordered" evidence="3">
    <location>
        <begin position="185"/>
        <end position="207"/>
    </location>
</feature>
<dbReference type="SUPFAM" id="SSF48403">
    <property type="entry name" value="Ankyrin repeat"/>
    <property type="match status" value="1"/>
</dbReference>
<evidence type="ECO:0000256" key="1">
    <source>
        <dbReference type="ARBA" id="ARBA00022737"/>
    </source>
</evidence>
<proteinExistence type="predicted"/>
<dbReference type="KEGG" id="dcr:108210447"/>
<dbReference type="GO" id="GO:0140693">
    <property type="term" value="F:molecular condensate scaffold activity"/>
    <property type="evidence" value="ECO:0007669"/>
    <property type="project" value="EnsemblPlants"/>
</dbReference>
<gene>
    <name evidence="4" type="ORF">DCAR_0313093</name>
</gene>
<dbReference type="FunFam" id="1.25.40.20:FF:000461">
    <property type="entry name" value="Ankyrin repeat domain-containing protein, chloroplastic"/>
    <property type="match status" value="1"/>
</dbReference>
<keyword evidence="2" id="KW-0040">ANK repeat</keyword>
<dbReference type="PANTHER" id="PTHR24203:SF86">
    <property type="entry name" value="PROTEASOME 26S SUBUNIT, NON-ATPASE 10"/>
    <property type="match status" value="1"/>
</dbReference>
<dbReference type="Pfam" id="PF13637">
    <property type="entry name" value="Ank_4"/>
    <property type="match status" value="1"/>
</dbReference>